<accession>A0A0A8ZI54</accession>
<organism evidence="2">
    <name type="scientific">Arundo donax</name>
    <name type="common">Giant reed</name>
    <name type="synonym">Donax arundinaceus</name>
    <dbReference type="NCBI Taxonomy" id="35708"/>
    <lineage>
        <taxon>Eukaryota</taxon>
        <taxon>Viridiplantae</taxon>
        <taxon>Streptophyta</taxon>
        <taxon>Embryophyta</taxon>
        <taxon>Tracheophyta</taxon>
        <taxon>Spermatophyta</taxon>
        <taxon>Magnoliopsida</taxon>
        <taxon>Liliopsida</taxon>
        <taxon>Poales</taxon>
        <taxon>Poaceae</taxon>
        <taxon>PACMAD clade</taxon>
        <taxon>Arundinoideae</taxon>
        <taxon>Arundineae</taxon>
        <taxon>Arundo</taxon>
    </lineage>
</organism>
<dbReference type="AlphaFoldDB" id="A0A0A8ZI54"/>
<feature type="compositionally biased region" description="Polar residues" evidence="1">
    <location>
        <begin position="1"/>
        <end position="13"/>
    </location>
</feature>
<reference evidence="2" key="2">
    <citation type="journal article" date="2015" name="Data Brief">
        <title>Shoot transcriptome of the giant reed, Arundo donax.</title>
        <authorList>
            <person name="Barrero R.A."/>
            <person name="Guerrero F.D."/>
            <person name="Moolhuijzen P."/>
            <person name="Goolsby J.A."/>
            <person name="Tidwell J."/>
            <person name="Bellgard S.E."/>
            <person name="Bellgard M.I."/>
        </authorList>
    </citation>
    <scope>NUCLEOTIDE SEQUENCE</scope>
    <source>
        <tissue evidence="2">Shoot tissue taken approximately 20 cm above the soil surface</tissue>
    </source>
</reference>
<proteinExistence type="predicted"/>
<name>A0A0A8ZI54_ARUDO</name>
<evidence type="ECO:0000256" key="1">
    <source>
        <dbReference type="SAM" id="MobiDB-lite"/>
    </source>
</evidence>
<evidence type="ECO:0000313" key="2">
    <source>
        <dbReference type="EMBL" id="JAD37378.1"/>
    </source>
</evidence>
<protein>
    <submittedName>
        <fullName evidence="2">Uncharacterized protein</fullName>
    </submittedName>
</protein>
<reference evidence="2" key="1">
    <citation type="submission" date="2014-09" db="EMBL/GenBank/DDBJ databases">
        <authorList>
            <person name="Magalhaes I.L.F."/>
            <person name="Oliveira U."/>
            <person name="Santos F.R."/>
            <person name="Vidigal T.H.D.A."/>
            <person name="Brescovit A.D."/>
            <person name="Santos A.J."/>
        </authorList>
    </citation>
    <scope>NUCLEOTIDE SEQUENCE</scope>
    <source>
        <tissue evidence="2">Shoot tissue taken approximately 20 cm above the soil surface</tissue>
    </source>
</reference>
<feature type="compositionally biased region" description="Basic and acidic residues" evidence="1">
    <location>
        <begin position="25"/>
        <end position="37"/>
    </location>
</feature>
<sequence length="37" mass="4126">MGKSRQASVNKSVAKTLAHPRADKHRAWETKQAHSVL</sequence>
<dbReference type="EMBL" id="GBRH01260517">
    <property type="protein sequence ID" value="JAD37378.1"/>
    <property type="molecule type" value="Transcribed_RNA"/>
</dbReference>
<feature type="region of interest" description="Disordered" evidence="1">
    <location>
        <begin position="1"/>
        <end position="37"/>
    </location>
</feature>